<dbReference type="Pfam" id="PF01963">
    <property type="entry name" value="TraB_PrgY_gumN"/>
    <property type="match status" value="1"/>
</dbReference>
<dbReference type="EMBL" id="JAGRRH010000016">
    <property type="protein sequence ID" value="KAG7354393.1"/>
    <property type="molecule type" value="Genomic_DNA"/>
</dbReference>
<feature type="signal peptide" evidence="1">
    <location>
        <begin position="1"/>
        <end position="24"/>
    </location>
</feature>
<comment type="caution">
    <text evidence="2">The sequence shown here is derived from an EMBL/GenBank/DDBJ whole genome shotgun (WGS) entry which is preliminary data.</text>
</comment>
<reference evidence="2" key="1">
    <citation type="journal article" date="2021" name="Sci. Rep.">
        <title>Diploid genomic architecture of Nitzschia inconspicua, an elite biomass production diatom.</title>
        <authorList>
            <person name="Oliver A."/>
            <person name="Podell S."/>
            <person name="Pinowska A."/>
            <person name="Traller J.C."/>
            <person name="Smith S.R."/>
            <person name="McClure R."/>
            <person name="Beliaev A."/>
            <person name="Bohutskyi P."/>
            <person name="Hill E.A."/>
            <person name="Rabines A."/>
            <person name="Zheng H."/>
            <person name="Allen L.Z."/>
            <person name="Kuo A."/>
            <person name="Grigoriev I.V."/>
            <person name="Allen A.E."/>
            <person name="Hazlebeck D."/>
            <person name="Allen E.E."/>
        </authorList>
    </citation>
    <scope>NUCLEOTIDE SEQUENCE</scope>
    <source>
        <strain evidence="2">Hildebrandi</strain>
    </source>
</reference>
<organism evidence="2 3">
    <name type="scientific">Nitzschia inconspicua</name>
    <dbReference type="NCBI Taxonomy" id="303405"/>
    <lineage>
        <taxon>Eukaryota</taxon>
        <taxon>Sar</taxon>
        <taxon>Stramenopiles</taxon>
        <taxon>Ochrophyta</taxon>
        <taxon>Bacillariophyta</taxon>
        <taxon>Bacillariophyceae</taxon>
        <taxon>Bacillariophycidae</taxon>
        <taxon>Bacillariales</taxon>
        <taxon>Bacillariaceae</taxon>
        <taxon>Nitzschia</taxon>
    </lineage>
</organism>
<dbReference type="PANTHER" id="PTHR21530:SF7">
    <property type="entry name" value="TRAB DOMAIN-CONTAINING PROTEIN"/>
    <property type="match status" value="1"/>
</dbReference>
<evidence type="ECO:0000313" key="2">
    <source>
        <dbReference type="EMBL" id="KAG7354393.1"/>
    </source>
</evidence>
<protein>
    <submittedName>
        <fullName evidence="2">TraB family protein</fullName>
    </submittedName>
</protein>
<dbReference type="OrthoDB" id="48306at2759"/>
<dbReference type="CDD" id="cd14726">
    <property type="entry name" value="TraB_PrgY-like"/>
    <property type="match status" value="1"/>
</dbReference>
<proteinExistence type="predicted"/>
<dbReference type="PANTHER" id="PTHR21530">
    <property type="entry name" value="PHEROMONE SHUTDOWN PROTEIN"/>
    <property type="match status" value="1"/>
</dbReference>
<dbReference type="Proteomes" id="UP000693970">
    <property type="component" value="Unassembled WGS sequence"/>
</dbReference>
<name>A0A9K3L3W0_9STRA</name>
<reference evidence="2" key="2">
    <citation type="submission" date="2021-04" db="EMBL/GenBank/DDBJ databases">
        <authorList>
            <person name="Podell S."/>
        </authorList>
    </citation>
    <scope>NUCLEOTIDE SEQUENCE</scope>
    <source>
        <strain evidence="2">Hildebrandi</strain>
    </source>
</reference>
<feature type="chain" id="PRO_5039938150" evidence="1">
    <location>
        <begin position="25"/>
        <end position="450"/>
    </location>
</feature>
<dbReference type="AlphaFoldDB" id="A0A9K3L3W0"/>
<evidence type="ECO:0000256" key="1">
    <source>
        <dbReference type="SAM" id="SignalP"/>
    </source>
</evidence>
<evidence type="ECO:0000313" key="3">
    <source>
        <dbReference type="Proteomes" id="UP000693970"/>
    </source>
</evidence>
<keyword evidence="3" id="KW-1185">Reference proteome</keyword>
<dbReference type="InterPro" id="IPR002816">
    <property type="entry name" value="TraB/PrgY/GumN_fam"/>
</dbReference>
<sequence length="450" mass="48232">MRLQQSILFTTLLGLSNLLNLGGAWTTTTTTTRPVSRSVSATTTNLFRRHASLHAIYSTPYDMIRNEDEEKTNIVNTENSLQLPKSSTRRQWFHRVVGTAAATAIGLASIPSQAAFAAADLVSTAAVCDSAVSVWKKDGCIVYLLGTAHVSRESAALAGQLVRDTTPKGVFVELDPKRVSGTGVLAQKVGINNNGDGETVAVERQSRIIVPNIQAADMTSSISGSSSQQLIASGDTTTAALPPTAAVKKSDGNNNNNNNFLMKAASAAVGKSIKGMYKKLDSAGLESGEEFVVAITEGRKLGADIVLGDRDVEVTLRRVTEGLAKTDLKVLLSPDSELEQSLQELVPSNMQTKSDLTDEEFRSEFSSFVETMKAKDNVRKIMSQLQRVAPYLYEALVSERDAYMAAGLNGLSNELETIVAVVGIAHADGIEKNLQMNGWKAGNPSCSKFR</sequence>
<keyword evidence="1" id="KW-0732">Signal</keyword>
<dbReference type="InterPro" id="IPR046345">
    <property type="entry name" value="TraB_PrgY-like"/>
</dbReference>
<accession>A0A9K3L3W0</accession>
<gene>
    <name evidence="2" type="ORF">IV203_003749</name>
</gene>